<evidence type="ECO:0000313" key="1">
    <source>
        <dbReference type="EMBL" id="CAH3187672.1"/>
    </source>
</evidence>
<organism evidence="1 2">
    <name type="scientific">Porites lobata</name>
    <dbReference type="NCBI Taxonomy" id="104759"/>
    <lineage>
        <taxon>Eukaryota</taxon>
        <taxon>Metazoa</taxon>
        <taxon>Cnidaria</taxon>
        <taxon>Anthozoa</taxon>
        <taxon>Hexacorallia</taxon>
        <taxon>Scleractinia</taxon>
        <taxon>Fungiina</taxon>
        <taxon>Poritidae</taxon>
        <taxon>Porites</taxon>
    </lineage>
</organism>
<reference evidence="1 2" key="1">
    <citation type="submission" date="2022-05" db="EMBL/GenBank/DDBJ databases">
        <authorList>
            <consortium name="Genoscope - CEA"/>
            <person name="William W."/>
        </authorList>
    </citation>
    <scope>NUCLEOTIDE SEQUENCE [LARGE SCALE GENOMIC DNA]</scope>
</reference>
<dbReference type="Proteomes" id="UP001159405">
    <property type="component" value="Unassembled WGS sequence"/>
</dbReference>
<keyword evidence="2" id="KW-1185">Reference proteome</keyword>
<comment type="caution">
    <text evidence="1">The sequence shown here is derived from an EMBL/GenBank/DDBJ whole genome shotgun (WGS) entry which is preliminary data.</text>
</comment>
<proteinExistence type="predicted"/>
<name>A0ABN8S7H8_9CNID</name>
<evidence type="ECO:0000313" key="2">
    <source>
        <dbReference type="Proteomes" id="UP001159405"/>
    </source>
</evidence>
<gene>
    <name evidence="1" type="ORF">PLOB_00038146</name>
</gene>
<sequence>MSQFLTSTAHSKFVFIEFAPELMNVIKLYENISVGQAEYKLKGMVRSYNKHFTCAVFVQGKWTYFDDLCTSVKEFTGLAALTKQFKQGWFFLIYELSNIFCEVTDFSACTDSIDREMKEEVNLSNNREMKDKVRLNCCEKTSADIVKRGHFMNSVINTCQVYSCAVDSFLEVASYLFLPHLSDLNERNEFTELLFNACSRYVESPENSRLLEEIREPIWAYLREQCPSFSARDSNACFSQIFEEKTLGRLTSDEMNIFSSLRTFQSFCETCQKDGIALQNLTKFHNSLKCTIYHCKICQEAWPLKTKPKNYPNYICSRCSRDKCVPKSFQMQT</sequence>
<protein>
    <submittedName>
        <fullName evidence="1">Uncharacterized protein</fullName>
    </submittedName>
</protein>
<accession>A0ABN8S7H8</accession>
<dbReference type="EMBL" id="CALNXK010000560">
    <property type="protein sequence ID" value="CAH3187672.1"/>
    <property type="molecule type" value="Genomic_DNA"/>
</dbReference>